<feature type="region of interest" description="Disordered" evidence="1">
    <location>
        <begin position="106"/>
        <end position="136"/>
    </location>
</feature>
<protein>
    <recommendedName>
        <fullName evidence="4">DUF2442 domain-containing protein</fullName>
    </recommendedName>
</protein>
<accession>A0A1M4YYG2</accession>
<gene>
    <name evidence="2" type="ORF">SAMN02745148_01781</name>
</gene>
<reference evidence="2 3" key="1">
    <citation type="submission" date="2016-11" db="EMBL/GenBank/DDBJ databases">
        <authorList>
            <person name="Jaros S."/>
            <person name="Januszkiewicz K."/>
            <person name="Wedrychowicz H."/>
        </authorList>
    </citation>
    <scope>NUCLEOTIDE SEQUENCE [LARGE SCALE GENOMIC DNA]</scope>
    <source>
        <strain evidence="2 3">DSM 19980</strain>
    </source>
</reference>
<organism evidence="2 3">
    <name type="scientific">Modicisalibacter ilicicola DSM 19980</name>
    <dbReference type="NCBI Taxonomy" id="1121942"/>
    <lineage>
        <taxon>Bacteria</taxon>
        <taxon>Pseudomonadati</taxon>
        <taxon>Pseudomonadota</taxon>
        <taxon>Gammaproteobacteria</taxon>
        <taxon>Oceanospirillales</taxon>
        <taxon>Halomonadaceae</taxon>
        <taxon>Modicisalibacter</taxon>
    </lineage>
</organism>
<dbReference type="STRING" id="1121942.SAMN02745148_01781"/>
<proteinExistence type="predicted"/>
<keyword evidence="3" id="KW-1185">Reference proteome</keyword>
<dbReference type="OrthoDB" id="9807561at2"/>
<dbReference type="Proteomes" id="UP000184346">
    <property type="component" value="Unassembled WGS sequence"/>
</dbReference>
<dbReference type="Pfam" id="PF10387">
    <property type="entry name" value="DUF2442"/>
    <property type="match status" value="1"/>
</dbReference>
<dbReference type="AlphaFoldDB" id="A0A1M4YYG2"/>
<dbReference type="EMBL" id="FQUJ01000007">
    <property type="protein sequence ID" value="SHF10376.1"/>
    <property type="molecule type" value="Genomic_DNA"/>
</dbReference>
<dbReference type="RefSeq" id="WP_072821906.1">
    <property type="nucleotide sequence ID" value="NZ_FQUJ01000007.1"/>
</dbReference>
<evidence type="ECO:0008006" key="4">
    <source>
        <dbReference type="Google" id="ProtNLM"/>
    </source>
</evidence>
<sequence length="136" mass="14653">MAITDDAIKQAEDRMAGKRDHAHAISARYDCRSERVIIRLHSGLELAVPPHLVEGLVGATAESLSEIEVSPSGLGLHWPRLDADLYVPALLEGQFGSRQWMAHQLGAAGGRSRSQAKRNAARANGAKGGRPRKNQA</sequence>
<evidence type="ECO:0000313" key="2">
    <source>
        <dbReference type="EMBL" id="SHF10376.1"/>
    </source>
</evidence>
<evidence type="ECO:0000313" key="3">
    <source>
        <dbReference type="Proteomes" id="UP000184346"/>
    </source>
</evidence>
<evidence type="ECO:0000256" key="1">
    <source>
        <dbReference type="SAM" id="MobiDB-lite"/>
    </source>
</evidence>
<dbReference type="Gene3D" id="3.30.2020.40">
    <property type="entry name" value="Uncharacterised protein PF10387, DUF2442"/>
    <property type="match status" value="1"/>
</dbReference>
<name>A0A1M4YYG2_9GAMM</name>
<dbReference type="InterPro" id="IPR018841">
    <property type="entry name" value="DUF2442"/>
</dbReference>